<feature type="transmembrane region" description="Helical" evidence="10">
    <location>
        <begin position="323"/>
        <end position="342"/>
    </location>
</feature>
<feature type="transmembrane region" description="Helical" evidence="10">
    <location>
        <begin position="186"/>
        <end position="204"/>
    </location>
</feature>
<feature type="transmembrane region" description="Helical" evidence="10">
    <location>
        <begin position="283"/>
        <end position="303"/>
    </location>
</feature>
<keyword evidence="4 10" id="KW-1133">Transmembrane helix</keyword>
<keyword evidence="9" id="KW-0807">Transducer</keyword>
<reference evidence="12" key="3">
    <citation type="submission" date="2025-09" db="UniProtKB">
        <authorList>
            <consortium name="Ensembl"/>
        </authorList>
    </citation>
    <scope>IDENTIFICATION</scope>
</reference>
<feature type="transmembrane region" description="Helical" evidence="10">
    <location>
        <begin position="74"/>
        <end position="97"/>
    </location>
</feature>
<reference evidence="12 13" key="1">
    <citation type="submission" date="2020-06" db="EMBL/GenBank/DDBJ databases">
        <authorList>
            <consortium name="Wellcome Sanger Institute Data Sharing"/>
        </authorList>
    </citation>
    <scope>NUCLEOTIDE SEQUENCE [LARGE SCALE GENOMIC DNA]</scope>
</reference>
<sequence length="388" mass="44273">MCARDRCPPFGREANETLWLSKPLKGPAATDPWLYQCWRKKHHSTTMNMTLNQPLDNATLEGLVSPLTTTALPILYLLVFVVSVPCNLLSVILLGFYTKRKTSTVIFAINLSIADLLYSAFLPFQVSYHFSGNDWHFGPGLCGISTVAFYCNMQCSILLTCAIALERYFGVVHAVRSRHWHSPTKALLVCLLIWTLVLIVQTPMMCRDLTIHVDQLSITTCFDVIPRNLFGGRNLTYFYFAALLLLFYATPLAIFLWCYCAVSRGLRQSLEDAGDRLSRKHTLLMVRVAMLCFVMCYLPNVILQALHMVYRMRGKSLYTYYKFSLGINSLNCCFDPFVYYLASRDFRQTVWKVLRPSQCCATGETEEPYSSNQSERACMAHVMHHNSD</sequence>
<keyword evidence="3 10" id="KW-0812">Transmembrane</keyword>
<keyword evidence="7" id="KW-0675">Receptor</keyword>
<dbReference type="Ensembl" id="ENSDCDT00010011871.1">
    <property type="protein sequence ID" value="ENSDCDP00010011346.1"/>
    <property type="gene ID" value="ENSDCDG00010005024.1"/>
</dbReference>
<dbReference type="GeneTree" id="ENSGT01050000244840"/>
<dbReference type="FunFam" id="1.20.1070.10:FF:000040">
    <property type="entry name" value="Coagulation factor 2 (thrombin) receptor"/>
    <property type="match status" value="1"/>
</dbReference>
<name>A0AAY4AVD9_9TELE</name>
<protein>
    <recommendedName>
        <fullName evidence="11">G-protein coupled receptors family 1 profile domain-containing protein</fullName>
    </recommendedName>
</protein>
<evidence type="ECO:0000256" key="9">
    <source>
        <dbReference type="ARBA" id="ARBA00023224"/>
    </source>
</evidence>
<evidence type="ECO:0000256" key="4">
    <source>
        <dbReference type="ARBA" id="ARBA00022989"/>
    </source>
</evidence>
<keyword evidence="5" id="KW-0297">G-protein coupled receptor</keyword>
<keyword evidence="8" id="KW-0325">Glycoprotein</keyword>
<evidence type="ECO:0000313" key="13">
    <source>
        <dbReference type="Proteomes" id="UP000694580"/>
    </source>
</evidence>
<dbReference type="Proteomes" id="UP000694580">
    <property type="component" value="Chromosome 5"/>
</dbReference>
<evidence type="ECO:0000256" key="8">
    <source>
        <dbReference type="ARBA" id="ARBA00023180"/>
    </source>
</evidence>
<evidence type="ECO:0000256" key="6">
    <source>
        <dbReference type="ARBA" id="ARBA00023136"/>
    </source>
</evidence>
<dbReference type="Pfam" id="PF00001">
    <property type="entry name" value="7tm_1"/>
    <property type="match status" value="1"/>
</dbReference>
<dbReference type="GO" id="GO:0007200">
    <property type="term" value="P:phospholipase C-activating G protein-coupled receptor signaling pathway"/>
    <property type="evidence" value="ECO:0007669"/>
    <property type="project" value="TreeGrafter"/>
</dbReference>
<feature type="transmembrane region" description="Helical" evidence="10">
    <location>
        <begin position="144"/>
        <end position="165"/>
    </location>
</feature>
<feature type="transmembrane region" description="Helical" evidence="10">
    <location>
        <begin position="104"/>
        <end position="124"/>
    </location>
</feature>
<dbReference type="PROSITE" id="PS50262">
    <property type="entry name" value="G_PROTEIN_RECEP_F1_2"/>
    <property type="match status" value="1"/>
</dbReference>
<dbReference type="GO" id="GO:0005886">
    <property type="term" value="C:plasma membrane"/>
    <property type="evidence" value="ECO:0007669"/>
    <property type="project" value="UniProtKB-SubCell"/>
</dbReference>
<proteinExistence type="predicted"/>
<reference evidence="12" key="2">
    <citation type="submission" date="2025-08" db="UniProtKB">
        <authorList>
            <consortium name="Ensembl"/>
        </authorList>
    </citation>
    <scope>IDENTIFICATION</scope>
</reference>
<evidence type="ECO:0000256" key="2">
    <source>
        <dbReference type="ARBA" id="ARBA00022475"/>
    </source>
</evidence>
<comment type="subcellular location">
    <subcellularLocation>
        <location evidence="1">Cell membrane</location>
        <topology evidence="1">Multi-pass membrane protein</topology>
    </subcellularLocation>
</comment>
<organism evidence="12 13">
    <name type="scientific">Denticeps clupeoides</name>
    <name type="common">denticle herring</name>
    <dbReference type="NCBI Taxonomy" id="299321"/>
    <lineage>
        <taxon>Eukaryota</taxon>
        <taxon>Metazoa</taxon>
        <taxon>Chordata</taxon>
        <taxon>Craniata</taxon>
        <taxon>Vertebrata</taxon>
        <taxon>Euteleostomi</taxon>
        <taxon>Actinopterygii</taxon>
        <taxon>Neopterygii</taxon>
        <taxon>Teleostei</taxon>
        <taxon>Clupei</taxon>
        <taxon>Clupeiformes</taxon>
        <taxon>Denticipitoidei</taxon>
        <taxon>Denticipitidae</taxon>
        <taxon>Denticeps</taxon>
    </lineage>
</organism>
<evidence type="ECO:0000256" key="5">
    <source>
        <dbReference type="ARBA" id="ARBA00023040"/>
    </source>
</evidence>
<keyword evidence="6 10" id="KW-0472">Membrane</keyword>
<dbReference type="PANTHER" id="PTHR24232:SF82">
    <property type="entry name" value="P2Y PURINOCEPTOR 8-LIKE"/>
    <property type="match status" value="1"/>
</dbReference>
<dbReference type="PRINTS" id="PR01157">
    <property type="entry name" value="P2YPURNOCPTR"/>
</dbReference>
<feature type="transmembrane region" description="Helical" evidence="10">
    <location>
        <begin position="237"/>
        <end position="262"/>
    </location>
</feature>
<evidence type="ECO:0000256" key="1">
    <source>
        <dbReference type="ARBA" id="ARBA00004651"/>
    </source>
</evidence>
<accession>A0AAY4AVD9</accession>
<dbReference type="InterPro" id="IPR017452">
    <property type="entry name" value="GPCR_Rhodpsn_7TM"/>
</dbReference>
<dbReference type="PANTHER" id="PTHR24232">
    <property type="entry name" value="G-PROTEIN COUPLED RECEPTOR"/>
    <property type="match status" value="1"/>
</dbReference>
<evidence type="ECO:0000256" key="10">
    <source>
        <dbReference type="SAM" id="Phobius"/>
    </source>
</evidence>
<gene>
    <name evidence="12" type="primary">LOC114791353</name>
</gene>
<evidence type="ECO:0000313" key="12">
    <source>
        <dbReference type="Ensembl" id="ENSDCDP00010011346.1"/>
    </source>
</evidence>
<feature type="domain" description="G-protein coupled receptors family 1 profile" evidence="11">
    <location>
        <begin position="86"/>
        <end position="339"/>
    </location>
</feature>
<evidence type="ECO:0000259" key="11">
    <source>
        <dbReference type="PROSITE" id="PS50262"/>
    </source>
</evidence>
<keyword evidence="13" id="KW-1185">Reference proteome</keyword>
<dbReference type="GO" id="GO:0035025">
    <property type="term" value="P:positive regulation of Rho protein signal transduction"/>
    <property type="evidence" value="ECO:0007669"/>
    <property type="project" value="TreeGrafter"/>
</dbReference>
<dbReference type="AlphaFoldDB" id="A0AAY4AVD9"/>
<dbReference type="InterPro" id="IPR000276">
    <property type="entry name" value="GPCR_Rhodpsn"/>
</dbReference>
<dbReference type="SUPFAM" id="SSF81321">
    <property type="entry name" value="Family A G protein-coupled receptor-like"/>
    <property type="match status" value="1"/>
</dbReference>
<evidence type="ECO:0000256" key="3">
    <source>
        <dbReference type="ARBA" id="ARBA00022692"/>
    </source>
</evidence>
<evidence type="ECO:0000256" key="7">
    <source>
        <dbReference type="ARBA" id="ARBA00023170"/>
    </source>
</evidence>
<keyword evidence="2" id="KW-1003">Cell membrane</keyword>
<dbReference type="GO" id="GO:0004930">
    <property type="term" value="F:G protein-coupled receptor activity"/>
    <property type="evidence" value="ECO:0007669"/>
    <property type="project" value="UniProtKB-KW"/>
</dbReference>
<dbReference type="PRINTS" id="PR00237">
    <property type="entry name" value="GPCRRHODOPSN"/>
</dbReference>
<dbReference type="Gene3D" id="1.20.1070.10">
    <property type="entry name" value="Rhodopsin 7-helix transmembrane proteins"/>
    <property type="match status" value="1"/>
</dbReference>